<comment type="caution">
    <text evidence="1">The sequence shown here is derived from an EMBL/GenBank/DDBJ whole genome shotgun (WGS) entry which is preliminary data.</text>
</comment>
<dbReference type="InterPro" id="IPR038084">
    <property type="entry name" value="PduO/GlcC-like_sf"/>
</dbReference>
<dbReference type="PANTHER" id="PTHR34309:SF1">
    <property type="entry name" value="PROTEIN GLCG"/>
    <property type="match status" value="1"/>
</dbReference>
<dbReference type="PANTHER" id="PTHR34309">
    <property type="entry name" value="SLR1406 PROTEIN"/>
    <property type="match status" value="1"/>
</dbReference>
<protein>
    <submittedName>
        <fullName evidence="1">Heme-binding protein</fullName>
    </submittedName>
</protein>
<organism evidence="1 2">
    <name type="scientific">Mycolicibacterium arenosum</name>
    <dbReference type="NCBI Taxonomy" id="2952157"/>
    <lineage>
        <taxon>Bacteria</taxon>
        <taxon>Bacillati</taxon>
        <taxon>Actinomycetota</taxon>
        <taxon>Actinomycetes</taxon>
        <taxon>Mycobacteriales</taxon>
        <taxon>Mycobacteriaceae</taxon>
        <taxon>Mycolicibacterium</taxon>
    </lineage>
</organism>
<dbReference type="InterPro" id="IPR005624">
    <property type="entry name" value="PduO/GlcC-like"/>
</dbReference>
<evidence type="ECO:0000313" key="1">
    <source>
        <dbReference type="EMBL" id="MCP9273016.1"/>
    </source>
</evidence>
<reference evidence="1 2" key="1">
    <citation type="submission" date="2022-06" db="EMBL/GenBank/DDBJ databases">
        <title>Mycolicibacterium sp. CAU 1645 isolated from seawater.</title>
        <authorList>
            <person name="Kim W."/>
        </authorList>
    </citation>
    <scope>NUCLEOTIDE SEQUENCE [LARGE SCALE GENOMIC DNA]</scope>
    <source>
        <strain evidence="1 2">CAU 1645</strain>
    </source>
</reference>
<proteinExistence type="predicted"/>
<accession>A0ABT1M1K4</accession>
<keyword evidence="2" id="KW-1185">Reference proteome</keyword>
<gene>
    <name evidence="1" type="ORF">NM203_12570</name>
</gene>
<dbReference type="Proteomes" id="UP001651690">
    <property type="component" value="Unassembled WGS sequence"/>
</dbReference>
<name>A0ABT1M1K4_9MYCO</name>
<sequence>MITYDVAQRMIAAAHSEAARRSVRVSAAVVDAGGHLIAFGRMDGAEIAGPTLAIDKAYTAVSNTIATSELAGLAAPGGELFGLHANGNGRFVIFGGGIPVLDDGVAVAAIGVSGAAVADDVACAEAGIAALTRPR</sequence>
<dbReference type="EMBL" id="JANDBD010000004">
    <property type="protein sequence ID" value="MCP9273016.1"/>
    <property type="molecule type" value="Genomic_DNA"/>
</dbReference>
<dbReference type="InterPro" id="IPR052517">
    <property type="entry name" value="GlcG_carb_metab_protein"/>
</dbReference>
<dbReference type="SUPFAM" id="SSF143744">
    <property type="entry name" value="GlcG-like"/>
    <property type="match status" value="1"/>
</dbReference>
<dbReference type="Pfam" id="PF03928">
    <property type="entry name" value="HbpS-like"/>
    <property type="match status" value="1"/>
</dbReference>
<dbReference type="Gene3D" id="3.30.450.150">
    <property type="entry name" value="Haem-degrading domain"/>
    <property type="match status" value="1"/>
</dbReference>
<dbReference type="RefSeq" id="WP_255060259.1">
    <property type="nucleotide sequence ID" value="NZ_JANDBD010000004.1"/>
</dbReference>
<evidence type="ECO:0000313" key="2">
    <source>
        <dbReference type="Proteomes" id="UP001651690"/>
    </source>
</evidence>